<evidence type="ECO:0000256" key="1">
    <source>
        <dbReference type="ARBA" id="ARBA00009437"/>
    </source>
</evidence>
<dbReference type="EMBL" id="WESC01000010">
    <property type="protein sequence ID" value="KAB7739546.1"/>
    <property type="molecule type" value="Genomic_DNA"/>
</dbReference>
<dbReference type="Pfam" id="PF03466">
    <property type="entry name" value="LysR_substrate"/>
    <property type="match status" value="1"/>
</dbReference>
<reference evidence="6 7" key="1">
    <citation type="submission" date="2019-09" db="EMBL/GenBank/DDBJ databases">
        <title>Parvibaculum sedimenti sp. nov., isolated from sediment.</title>
        <authorList>
            <person name="Wang Y."/>
        </authorList>
    </citation>
    <scope>NUCLEOTIDE SEQUENCE [LARGE SCALE GENOMIC DNA]</scope>
    <source>
        <strain evidence="6 7">HXT-9</strain>
    </source>
</reference>
<dbReference type="InterPro" id="IPR058163">
    <property type="entry name" value="LysR-type_TF_proteobact-type"/>
</dbReference>
<gene>
    <name evidence="6" type="ORF">F2P47_12460</name>
</gene>
<dbReference type="AlphaFoldDB" id="A0A6N6VIG2"/>
<dbReference type="GO" id="GO:0003700">
    <property type="term" value="F:DNA-binding transcription factor activity"/>
    <property type="evidence" value="ECO:0007669"/>
    <property type="project" value="InterPro"/>
</dbReference>
<evidence type="ECO:0000256" key="2">
    <source>
        <dbReference type="ARBA" id="ARBA00023015"/>
    </source>
</evidence>
<dbReference type="GO" id="GO:0006351">
    <property type="term" value="P:DNA-templated transcription"/>
    <property type="evidence" value="ECO:0007669"/>
    <property type="project" value="TreeGrafter"/>
</dbReference>
<accession>A0A6N6VIG2</accession>
<evidence type="ECO:0000313" key="7">
    <source>
        <dbReference type="Proteomes" id="UP000468901"/>
    </source>
</evidence>
<comment type="similarity">
    <text evidence="1">Belongs to the LysR transcriptional regulatory family.</text>
</comment>
<evidence type="ECO:0000313" key="6">
    <source>
        <dbReference type="EMBL" id="KAB7739546.1"/>
    </source>
</evidence>
<dbReference type="SUPFAM" id="SSF46785">
    <property type="entry name" value="Winged helix' DNA-binding domain"/>
    <property type="match status" value="1"/>
</dbReference>
<evidence type="ECO:0000259" key="5">
    <source>
        <dbReference type="PROSITE" id="PS50931"/>
    </source>
</evidence>
<dbReference type="InterPro" id="IPR005119">
    <property type="entry name" value="LysR_subst-bd"/>
</dbReference>
<dbReference type="Gene3D" id="3.40.190.290">
    <property type="match status" value="1"/>
</dbReference>
<evidence type="ECO:0000256" key="3">
    <source>
        <dbReference type="ARBA" id="ARBA00023125"/>
    </source>
</evidence>
<organism evidence="6 7">
    <name type="scientific">Parvibaculum sedimenti</name>
    <dbReference type="NCBI Taxonomy" id="2608632"/>
    <lineage>
        <taxon>Bacteria</taxon>
        <taxon>Pseudomonadati</taxon>
        <taxon>Pseudomonadota</taxon>
        <taxon>Alphaproteobacteria</taxon>
        <taxon>Hyphomicrobiales</taxon>
        <taxon>Parvibaculaceae</taxon>
        <taxon>Parvibaculum</taxon>
    </lineage>
</organism>
<dbReference type="InterPro" id="IPR000847">
    <property type="entry name" value="LysR_HTH_N"/>
</dbReference>
<keyword evidence="3" id="KW-0238">DNA-binding</keyword>
<dbReference type="PANTHER" id="PTHR30537">
    <property type="entry name" value="HTH-TYPE TRANSCRIPTIONAL REGULATOR"/>
    <property type="match status" value="1"/>
</dbReference>
<comment type="caution">
    <text evidence="6">The sequence shown here is derived from an EMBL/GenBank/DDBJ whole genome shotgun (WGS) entry which is preliminary data.</text>
</comment>
<proteinExistence type="inferred from homology"/>
<sequence>MDWENLRLFLETTRHSTLADAALRLKIDPTTLGRRLRRFEREIGTALFERVPQGLRLTPMGQVLAAHAEQMEDASLQALEAIKGTGGAARGTVRISATEGFGTFIIAPALVELSRQHPDLEIDLVASTGFLSVSKREADMAILLARPTAGRLVAQKLSNYALMLYASKSYLRGVPPIRTPSDLAGHRLVSYVDDLIYSPKLRYLNELPGTLSPTLRSSSIVGQYQATRAGAGLCVLPCFIADQEKSLVRVLPEHIRLERTFWLAVHEEMRNFARVKAVSEFLLATTAAQHALLTGEQPG</sequence>
<keyword evidence="7" id="KW-1185">Reference proteome</keyword>
<feature type="domain" description="HTH lysR-type" evidence="5">
    <location>
        <begin position="1"/>
        <end position="58"/>
    </location>
</feature>
<dbReference type="PROSITE" id="PS50931">
    <property type="entry name" value="HTH_LYSR"/>
    <property type="match status" value="1"/>
</dbReference>
<dbReference type="Gene3D" id="1.10.10.10">
    <property type="entry name" value="Winged helix-like DNA-binding domain superfamily/Winged helix DNA-binding domain"/>
    <property type="match status" value="1"/>
</dbReference>
<dbReference type="InterPro" id="IPR036388">
    <property type="entry name" value="WH-like_DNA-bd_sf"/>
</dbReference>
<protein>
    <submittedName>
        <fullName evidence="6">LysR family transcriptional regulator</fullName>
    </submittedName>
</protein>
<dbReference type="GO" id="GO:0043565">
    <property type="term" value="F:sequence-specific DNA binding"/>
    <property type="evidence" value="ECO:0007669"/>
    <property type="project" value="TreeGrafter"/>
</dbReference>
<dbReference type="Proteomes" id="UP000468901">
    <property type="component" value="Unassembled WGS sequence"/>
</dbReference>
<dbReference type="PANTHER" id="PTHR30537:SF3">
    <property type="entry name" value="TRANSCRIPTIONAL REGULATORY PROTEIN"/>
    <property type="match status" value="1"/>
</dbReference>
<name>A0A6N6VIG2_9HYPH</name>
<keyword evidence="2" id="KW-0805">Transcription regulation</keyword>
<keyword evidence="4" id="KW-0804">Transcription</keyword>
<dbReference type="InterPro" id="IPR036390">
    <property type="entry name" value="WH_DNA-bd_sf"/>
</dbReference>
<evidence type="ECO:0000256" key="4">
    <source>
        <dbReference type="ARBA" id="ARBA00023163"/>
    </source>
</evidence>
<dbReference type="SUPFAM" id="SSF53850">
    <property type="entry name" value="Periplasmic binding protein-like II"/>
    <property type="match status" value="1"/>
</dbReference>
<dbReference type="Pfam" id="PF00126">
    <property type="entry name" value="HTH_1"/>
    <property type="match status" value="1"/>
</dbReference>